<evidence type="ECO:0000259" key="8">
    <source>
        <dbReference type="Pfam" id="PF06271"/>
    </source>
</evidence>
<keyword evidence="10" id="KW-1185">Reference proteome</keyword>
<feature type="region of interest" description="Disordered" evidence="6">
    <location>
        <begin position="1"/>
        <end position="20"/>
    </location>
</feature>
<evidence type="ECO:0000256" key="6">
    <source>
        <dbReference type="SAM" id="MobiDB-lite"/>
    </source>
</evidence>
<proteinExistence type="predicted"/>
<evidence type="ECO:0000256" key="5">
    <source>
        <dbReference type="ARBA" id="ARBA00023136"/>
    </source>
</evidence>
<evidence type="ECO:0000313" key="9">
    <source>
        <dbReference type="EMBL" id="QOP44415.1"/>
    </source>
</evidence>
<protein>
    <submittedName>
        <fullName evidence="9">RDD family protein</fullName>
    </submittedName>
</protein>
<organism evidence="9 10">
    <name type="scientific">Sulfurimonas sediminis</name>
    <dbReference type="NCBI Taxonomy" id="2590020"/>
    <lineage>
        <taxon>Bacteria</taxon>
        <taxon>Pseudomonadati</taxon>
        <taxon>Campylobacterota</taxon>
        <taxon>Epsilonproteobacteria</taxon>
        <taxon>Campylobacterales</taxon>
        <taxon>Sulfurimonadaceae</taxon>
        <taxon>Sulfurimonas</taxon>
    </lineage>
</organism>
<dbReference type="InterPro" id="IPR051791">
    <property type="entry name" value="Pra-immunoreactive"/>
</dbReference>
<accession>A0A7M1B429</accession>
<evidence type="ECO:0000256" key="3">
    <source>
        <dbReference type="ARBA" id="ARBA00022692"/>
    </source>
</evidence>
<comment type="subcellular location">
    <subcellularLocation>
        <location evidence="1">Cell membrane</location>
        <topology evidence="1">Multi-pass membrane protein</topology>
    </subcellularLocation>
</comment>
<keyword evidence="5 7" id="KW-0472">Membrane</keyword>
<name>A0A7M1B429_9BACT</name>
<dbReference type="PANTHER" id="PTHR36115">
    <property type="entry name" value="PROLINE-RICH ANTIGEN HOMOLOG-RELATED"/>
    <property type="match status" value="1"/>
</dbReference>
<feature type="transmembrane region" description="Helical" evidence="7">
    <location>
        <begin position="112"/>
        <end position="134"/>
    </location>
</feature>
<dbReference type="KEGG" id="ssei:FJR45_10830"/>
<dbReference type="AlphaFoldDB" id="A0A7M1B429"/>
<dbReference type="Pfam" id="PF06271">
    <property type="entry name" value="RDD"/>
    <property type="match status" value="1"/>
</dbReference>
<feature type="compositionally biased region" description="Basic residues" evidence="6">
    <location>
        <begin position="9"/>
        <end position="20"/>
    </location>
</feature>
<evidence type="ECO:0000256" key="1">
    <source>
        <dbReference type="ARBA" id="ARBA00004651"/>
    </source>
</evidence>
<evidence type="ECO:0000256" key="7">
    <source>
        <dbReference type="SAM" id="Phobius"/>
    </source>
</evidence>
<evidence type="ECO:0000256" key="2">
    <source>
        <dbReference type="ARBA" id="ARBA00022475"/>
    </source>
</evidence>
<dbReference type="InterPro" id="IPR010432">
    <property type="entry name" value="RDD"/>
</dbReference>
<sequence>MRFRDIKKNTKHQKQQQKRPHIRYARYPDKIKALITDLFMIYAPILYIIAYIVMGSKEAFQSSQWAPFFGVATYGLIYAVLLAKFGQTPGKKAYKIKVVDDKTYENIGFLRALCRFIAFLFSATILLGLVTPFYRKDKKALHDIICATVEIEVD</sequence>
<dbReference type="RefSeq" id="WP_193150556.1">
    <property type="nucleotide sequence ID" value="NZ_CP041235.1"/>
</dbReference>
<evidence type="ECO:0000313" key="10">
    <source>
        <dbReference type="Proteomes" id="UP000593719"/>
    </source>
</evidence>
<reference evidence="9 10" key="1">
    <citation type="submission" date="2019-06" db="EMBL/GenBank/DDBJ databases">
        <title>Sulfurimonas gotlandica sp. nov., a chemoautotrophic and psychrotolerant epsilonproteobacterium isolated from a pelagic redoxcline, and an emended description of the genus Sulfurimonas.</title>
        <authorList>
            <person name="Wang S."/>
            <person name="Jiang L."/>
            <person name="Shao Z."/>
        </authorList>
    </citation>
    <scope>NUCLEOTIDE SEQUENCE [LARGE SCALE GENOMIC DNA]</scope>
    <source>
        <strain evidence="9 10">S2-6</strain>
    </source>
</reference>
<gene>
    <name evidence="9" type="ORF">FJR45_10830</name>
</gene>
<evidence type="ECO:0000256" key="4">
    <source>
        <dbReference type="ARBA" id="ARBA00022989"/>
    </source>
</evidence>
<feature type="domain" description="RDD" evidence="8">
    <location>
        <begin position="33"/>
        <end position="146"/>
    </location>
</feature>
<dbReference type="Proteomes" id="UP000593719">
    <property type="component" value="Chromosome"/>
</dbReference>
<keyword evidence="4 7" id="KW-1133">Transmembrane helix</keyword>
<dbReference type="EMBL" id="CP041235">
    <property type="protein sequence ID" value="QOP44415.1"/>
    <property type="molecule type" value="Genomic_DNA"/>
</dbReference>
<keyword evidence="2" id="KW-1003">Cell membrane</keyword>
<feature type="transmembrane region" description="Helical" evidence="7">
    <location>
        <begin position="65"/>
        <end position="85"/>
    </location>
</feature>
<dbReference type="GO" id="GO:0005886">
    <property type="term" value="C:plasma membrane"/>
    <property type="evidence" value="ECO:0007669"/>
    <property type="project" value="UniProtKB-SubCell"/>
</dbReference>
<keyword evidence="3 7" id="KW-0812">Transmembrane</keyword>
<feature type="transmembrane region" description="Helical" evidence="7">
    <location>
        <begin position="33"/>
        <end position="53"/>
    </location>
</feature>